<comment type="caution">
    <text evidence="1">The sequence shown here is derived from an EMBL/GenBank/DDBJ whole genome shotgun (WGS) entry which is preliminary data.</text>
</comment>
<gene>
    <name evidence="1" type="ORF">FHS87_001768</name>
</gene>
<name>A0A840XZ32_9PROT</name>
<dbReference type="EMBL" id="JACIJD010000006">
    <property type="protein sequence ID" value="MBB5693735.1"/>
    <property type="molecule type" value="Genomic_DNA"/>
</dbReference>
<evidence type="ECO:0000313" key="2">
    <source>
        <dbReference type="Proteomes" id="UP000580654"/>
    </source>
</evidence>
<keyword evidence="2" id="KW-1185">Reference proteome</keyword>
<dbReference type="AlphaFoldDB" id="A0A840XZ32"/>
<proteinExistence type="predicted"/>
<sequence length="33" mass="3378">MKVPGLAKAKELKRRVQDGDEAAIAAAADAIGL</sequence>
<evidence type="ECO:0000313" key="1">
    <source>
        <dbReference type="EMBL" id="MBB5693735.1"/>
    </source>
</evidence>
<organism evidence="1 2">
    <name type="scientific">Muricoccus pecuniae</name>
    <dbReference type="NCBI Taxonomy" id="693023"/>
    <lineage>
        <taxon>Bacteria</taxon>
        <taxon>Pseudomonadati</taxon>
        <taxon>Pseudomonadota</taxon>
        <taxon>Alphaproteobacteria</taxon>
        <taxon>Acetobacterales</taxon>
        <taxon>Roseomonadaceae</taxon>
        <taxon>Muricoccus</taxon>
    </lineage>
</organism>
<protein>
    <submittedName>
        <fullName evidence="1">Uncharacterized protein</fullName>
    </submittedName>
</protein>
<reference evidence="1 2" key="1">
    <citation type="submission" date="2020-08" db="EMBL/GenBank/DDBJ databases">
        <title>Genomic Encyclopedia of Type Strains, Phase IV (KMG-IV): sequencing the most valuable type-strain genomes for metagenomic binning, comparative biology and taxonomic classification.</title>
        <authorList>
            <person name="Goeker M."/>
        </authorList>
    </citation>
    <scope>NUCLEOTIDE SEQUENCE [LARGE SCALE GENOMIC DNA]</scope>
    <source>
        <strain evidence="1 2">DSM 25622</strain>
    </source>
</reference>
<accession>A0A840XZ32</accession>
<dbReference type="Proteomes" id="UP000580654">
    <property type="component" value="Unassembled WGS sequence"/>
</dbReference>